<accession>J4V3E4</accession>
<dbReference type="GO" id="GO:0003725">
    <property type="term" value="F:double-stranded RNA binding"/>
    <property type="evidence" value="ECO:0007669"/>
    <property type="project" value="InterPro"/>
</dbReference>
<dbReference type="Pfam" id="PF01300">
    <property type="entry name" value="Sua5_yciO_yrdC"/>
    <property type="match status" value="1"/>
</dbReference>
<protein>
    <recommendedName>
        <fullName evidence="10">L-threonylcarbamoyladenylate synthase</fullName>
        <ecNumber evidence="3">2.7.7.87</ecNumber>
    </recommendedName>
    <alternativeName>
        <fullName evidence="10">L-threonylcarbamoyladenylate synthase</fullName>
    </alternativeName>
</protein>
<evidence type="ECO:0000256" key="1">
    <source>
        <dbReference type="ARBA" id="ARBA00004496"/>
    </source>
</evidence>
<comment type="catalytic activity">
    <reaction evidence="11">
        <text>L-threonine + hydrogencarbonate + ATP = L-threonylcarbamoyladenylate + diphosphate + H2O</text>
        <dbReference type="Rhea" id="RHEA:36407"/>
        <dbReference type="ChEBI" id="CHEBI:15377"/>
        <dbReference type="ChEBI" id="CHEBI:17544"/>
        <dbReference type="ChEBI" id="CHEBI:30616"/>
        <dbReference type="ChEBI" id="CHEBI:33019"/>
        <dbReference type="ChEBI" id="CHEBI:57926"/>
        <dbReference type="ChEBI" id="CHEBI:73682"/>
        <dbReference type="EC" id="2.7.7.87"/>
    </reaction>
</comment>
<comment type="subcellular location">
    <subcellularLocation>
        <location evidence="1">Cytoplasm</location>
    </subcellularLocation>
</comment>
<gene>
    <name evidence="13" type="ORF">NT02SARS_1364</name>
</gene>
<evidence type="ECO:0000256" key="7">
    <source>
        <dbReference type="ARBA" id="ARBA00022695"/>
    </source>
</evidence>
<keyword evidence="6" id="KW-0819">tRNA processing</keyword>
<dbReference type="AlphaFoldDB" id="J4V3E4"/>
<organism evidence="13 14">
    <name type="scientific">SAR86 cluster bacterium SAR86B</name>
    <dbReference type="NCBI Taxonomy" id="1123867"/>
    <lineage>
        <taxon>Bacteria</taxon>
        <taxon>Pseudomonadati</taxon>
        <taxon>Pseudomonadota</taxon>
        <taxon>Gammaproteobacteria</taxon>
        <taxon>SAR86 cluster</taxon>
    </lineage>
</organism>
<proteinExistence type="inferred from homology"/>
<evidence type="ECO:0000313" key="14">
    <source>
        <dbReference type="Proteomes" id="UP000010116"/>
    </source>
</evidence>
<dbReference type="PANTHER" id="PTHR17490:SF16">
    <property type="entry name" value="THREONYLCARBAMOYL-AMP SYNTHASE"/>
    <property type="match status" value="1"/>
</dbReference>
<dbReference type="GO" id="GO:0061710">
    <property type="term" value="F:L-threonylcarbamoyladenylate synthase"/>
    <property type="evidence" value="ECO:0007669"/>
    <property type="project" value="UniProtKB-EC"/>
</dbReference>
<evidence type="ECO:0000256" key="11">
    <source>
        <dbReference type="ARBA" id="ARBA00048366"/>
    </source>
</evidence>
<evidence type="ECO:0000259" key="12">
    <source>
        <dbReference type="PROSITE" id="PS51163"/>
    </source>
</evidence>
<dbReference type="Gene3D" id="3.90.870.10">
    <property type="entry name" value="DHBP synthase"/>
    <property type="match status" value="1"/>
</dbReference>
<dbReference type="InterPro" id="IPR050156">
    <property type="entry name" value="TC-AMP_synthase_SUA5"/>
</dbReference>
<dbReference type="GO" id="GO:0008033">
    <property type="term" value="P:tRNA processing"/>
    <property type="evidence" value="ECO:0007669"/>
    <property type="project" value="UniProtKB-KW"/>
</dbReference>
<evidence type="ECO:0000256" key="5">
    <source>
        <dbReference type="ARBA" id="ARBA00022679"/>
    </source>
</evidence>
<keyword evidence="7" id="KW-0548">Nucleotidyltransferase</keyword>
<dbReference type="PANTHER" id="PTHR17490">
    <property type="entry name" value="SUA5"/>
    <property type="match status" value="1"/>
</dbReference>
<evidence type="ECO:0000256" key="9">
    <source>
        <dbReference type="ARBA" id="ARBA00022840"/>
    </source>
</evidence>
<evidence type="ECO:0000256" key="2">
    <source>
        <dbReference type="ARBA" id="ARBA00007663"/>
    </source>
</evidence>
<evidence type="ECO:0000313" key="13">
    <source>
        <dbReference type="EMBL" id="EJP73057.1"/>
    </source>
</evidence>
<keyword evidence="5" id="KW-0808">Transferase</keyword>
<evidence type="ECO:0000256" key="10">
    <source>
        <dbReference type="ARBA" id="ARBA00029774"/>
    </source>
</evidence>
<evidence type="ECO:0000256" key="6">
    <source>
        <dbReference type="ARBA" id="ARBA00022694"/>
    </source>
</evidence>
<keyword evidence="4" id="KW-0963">Cytoplasm</keyword>
<dbReference type="EC" id="2.7.7.87" evidence="3"/>
<dbReference type="GO" id="GO:0000049">
    <property type="term" value="F:tRNA binding"/>
    <property type="evidence" value="ECO:0007669"/>
    <property type="project" value="TreeGrafter"/>
</dbReference>
<dbReference type="InterPro" id="IPR006070">
    <property type="entry name" value="Sua5-like_dom"/>
</dbReference>
<dbReference type="PROSITE" id="PS51163">
    <property type="entry name" value="YRDC"/>
    <property type="match status" value="1"/>
</dbReference>
<dbReference type="HOGENOM" id="CLU_031397_3_2_6"/>
<keyword evidence="8" id="KW-0547">Nucleotide-binding</keyword>
<name>J4V3E4_9GAMM</name>
<sequence>MLSNGLDLSHSIEWLKNEKILIHPTEGVWGIGCDAFCKSAVDQIYLLKKRDRSKPLIVLINSLESFQNFLLPLSKKQKVFVNSVWPGHVTLLFKYNDNLPNHLQNNTNKIALRVSNHYPLKALNKGFKNPIISTSANISGNDQLNTIDEFKKYFISNDVAYYDERLGGNNKPSKLIDVETLEVLRD</sequence>
<dbReference type="GO" id="GO:0005524">
    <property type="term" value="F:ATP binding"/>
    <property type="evidence" value="ECO:0007669"/>
    <property type="project" value="UniProtKB-KW"/>
</dbReference>
<evidence type="ECO:0000256" key="8">
    <source>
        <dbReference type="ARBA" id="ARBA00022741"/>
    </source>
</evidence>
<feature type="domain" description="YrdC-like" evidence="12">
    <location>
        <begin position="5"/>
        <end position="186"/>
    </location>
</feature>
<dbReference type="GO" id="GO:0005737">
    <property type="term" value="C:cytoplasm"/>
    <property type="evidence" value="ECO:0007669"/>
    <property type="project" value="UniProtKB-SubCell"/>
</dbReference>
<comment type="similarity">
    <text evidence="2">Belongs to the SUA5 family.</text>
</comment>
<reference evidence="13 14" key="1">
    <citation type="journal article" date="2012" name="ISME J.">
        <title>Genomic insights to SAR86, an abundant and uncultivated marine bacterial lineage.</title>
        <authorList>
            <person name="Dupont C.L."/>
            <person name="Rusch D.B."/>
            <person name="Yooseph S."/>
            <person name="Lombardo M.J."/>
            <person name="Richter R.A."/>
            <person name="Valas R."/>
            <person name="Novotny M."/>
            <person name="Yee-Greenbaum J."/>
            <person name="Selengut J.D."/>
            <person name="Haft D.H."/>
            <person name="Halpern A.L."/>
            <person name="Lasken R.S."/>
            <person name="Nealson K."/>
            <person name="Friedman R."/>
            <person name="Venter J.C."/>
        </authorList>
    </citation>
    <scope>NUCLEOTIDE SEQUENCE [LARGE SCALE GENOMIC DNA]</scope>
</reference>
<dbReference type="Proteomes" id="UP000010116">
    <property type="component" value="Unassembled WGS sequence"/>
</dbReference>
<evidence type="ECO:0000256" key="4">
    <source>
        <dbReference type="ARBA" id="ARBA00022490"/>
    </source>
</evidence>
<keyword evidence="9" id="KW-0067">ATP-binding</keyword>
<dbReference type="SUPFAM" id="SSF55821">
    <property type="entry name" value="YrdC/RibB"/>
    <property type="match status" value="1"/>
</dbReference>
<dbReference type="EMBL" id="JH611183">
    <property type="protein sequence ID" value="EJP73057.1"/>
    <property type="molecule type" value="Genomic_DNA"/>
</dbReference>
<dbReference type="GO" id="GO:0006450">
    <property type="term" value="P:regulation of translational fidelity"/>
    <property type="evidence" value="ECO:0007669"/>
    <property type="project" value="TreeGrafter"/>
</dbReference>
<evidence type="ECO:0000256" key="3">
    <source>
        <dbReference type="ARBA" id="ARBA00012584"/>
    </source>
</evidence>
<dbReference type="InterPro" id="IPR017945">
    <property type="entry name" value="DHBP_synth_RibB-like_a/b_dom"/>
</dbReference>